<dbReference type="OrthoDB" id="8237401at2"/>
<gene>
    <name evidence="2" type="ORF">LMTR13_09770</name>
</gene>
<sequence length="101" mass="11333">MRKTHSALLALCLAFVIAPDIAAADATLVVAPGFRGIGYPGGYGYARLYGHPFDDGYDYPFGYGEYAEYGPWAYRSDPLCYVVRRVWTARGWRQRAVRVCE</sequence>
<evidence type="ECO:0000313" key="3">
    <source>
        <dbReference type="Proteomes" id="UP000092839"/>
    </source>
</evidence>
<accession>A0A1B1UCB3</accession>
<proteinExistence type="predicted"/>
<protein>
    <recommendedName>
        <fullName evidence="4">Sulfur globule protein</fullName>
    </recommendedName>
</protein>
<reference evidence="2 3" key="1">
    <citation type="submission" date="2016-07" db="EMBL/GenBank/DDBJ databases">
        <title>Complete genome sequence of Bradyrhizobium icense LMTR 13T, a potential inoculant strain isolated from lima bean (Phaseolus lunatus) in Peru.</title>
        <authorList>
            <person name="Ormeno-Orrillo E."/>
            <person name="Duran D."/>
            <person name="Rogel M.A."/>
            <person name="Rey L."/>
            <person name="Imperial J."/>
            <person name="Ruiz-Argueso T."/>
            <person name="Martinez-Romero E."/>
        </authorList>
    </citation>
    <scope>NUCLEOTIDE SEQUENCE [LARGE SCALE GENOMIC DNA]</scope>
    <source>
        <strain evidence="2 3">LMTR 13</strain>
    </source>
</reference>
<evidence type="ECO:0000313" key="2">
    <source>
        <dbReference type="EMBL" id="ANW00409.1"/>
    </source>
</evidence>
<evidence type="ECO:0008006" key="4">
    <source>
        <dbReference type="Google" id="ProtNLM"/>
    </source>
</evidence>
<dbReference type="RefSeq" id="WP_065727687.1">
    <property type="nucleotide sequence ID" value="NZ_CP016428.1"/>
</dbReference>
<dbReference type="STRING" id="1274631.LMTR13_09770"/>
<dbReference type="KEGG" id="bic:LMTR13_09770"/>
<keyword evidence="3" id="KW-1185">Reference proteome</keyword>
<feature type="chain" id="PRO_5008530409" description="Sulfur globule protein" evidence="1">
    <location>
        <begin position="23"/>
        <end position="101"/>
    </location>
</feature>
<dbReference type="AlphaFoldDB" id="A0A1B1UCB3"/>
<name>A0A1B1UCB3_9BRAD</name>
<organism evidence="2 3">
    <name type="scientific">Bradyrhizobium icense</name>
    <dbReference type="NCBI Taxonomy" id="1274631"/>
    <lineage>
        <taxon>Bacteria</taxon>
        <taxon>Pseudomonadati</taxon>
        <taxon>Pseudomonadota</taxon>
        <taxon>Alphaproteobacteria</taxon>
        <taxon>Hyphomicrobiales</taxon>
        <taxon>Nitrobacteraceae</taxon>
        <taxon>Bradyrhizobium</taxon>
    </lineage>
</organism>
<keyword evidence="1" id="KW-0732">Signal</keyword>
<feature type="signal peptide" evidence="1">
    <location>
        <begin position="1"/>
        <end position="22"/>
    </location>
</feature>
<evidence type="ECO:0000256" key="1">
    <source>
        <dbReference type="SAM" id="SignalP"/>
    </source>
</evidence>
<dbReference type="Proteomes" id="UP000092839">
    <property type="component" value="Chromosome"/>
</dbReference>
<dbReference type="EMBL" id="CP016428">
    <property type="protein sequence ID" value="ANW00409.1"/>
    <property type="molecule type" value="Genomic_DNA"/>
</dbReference>